<dbReference type="GO" id="GO:0034450">
    <property type="term" value="F:ubiquitin-ubiquitin ligase activity"/>
    <property type="evidence" value="ECO:0007669"/>
    <property type="project" value="TreeGrafter"/>
</dbReference>
<dbReference type="GO" id="GO:0005634">
    <property type="term" value="C:nucleus"/>
    <property type="evidence" value="ECO:0007669"/>
    <property type="project" value="TreeGrafter"/>
</dbReference>
<organism evidence="1 2">
    <name type="scientific">Trichuris suis</name>
    <name type="common">pig whipworm</name>
    <dbReference type="NCBI Taxonomy" id="68888"/>
    <lineage>
        <taxon>Eukaryota</taxon>
        <taxon>Metazoa</taxon>
        <taxon>Ecdysozoa</taxon>
        <taxon>Nematoda</taxon>
        <taxon>Enoplea</taxon>
        <taxon>Dorylaimia</taxon>
        <taxon>Trichinellida</taxon>
        <taxon>Trichuridae</taxon>
        <taxon>Trichuris</taxon>
    </lineage>
</organism>
<dbReference type="EMBL" id="KL363255">
    <property type="protein sequence ID" value="KFD50282.1"/>
    <property type="molecule type" value="Genomic_DNA"/>
</dbReference>
<gene>
    <name evidence="1" type="ORF">M513_08782</name>
</gene>
<dbReference type="GO" id="GO:0000209">
    <property type="term" value="P:protein polyubiquitination"/>
    <property type="evidence" value="ECO:0007669"/>
    <property type="project" value="TreeGrafter"/>
</dbReference>
<dbReference type="PANTHER" id="PTHR46276">
    <property type="entry name" value="E3 UBIQUITIN-PROTEIN LIGASE UBR5"/>
    <property type="match status" value="1"/>
</dbReference>
<dbReference type="PANTHER" id="PTHR46276:SF1">
    <property type="entry name" value="E3 UBIQUITIN-PROTEIN LIGASE UBR5"/>
    <property type="match status" value="1"/>
</dbReference>
<name>A0A085LZ86_9BILA</name>
<accession>A0A085LZ86</accession>
<protein>
    <submittedName>
        <fullName evidence="1">Uncharacterized protein</fullName>
    </submittedName>
</protein>
<dbReference type="AlphaFoldDB" id="A0A085LZ86"/>
<evidence type="ECO:0000313" key="1">
    <source>
        <dbReference type="EMBL" id="KFD50282.1"/>
    </source>
</evidence>
<dbReference type="Proteomes" id="UP000030764">
    <property type="component" value="Unassembled WGS sequence"/>
</dbReference>
<keyword evidence="2" id="KW-1185">Reference proteome</keyword>
<dbReference type="GO" id="GO:0005737">
    <property type="term" value="C:cytoplasm"/>
    <property type="evidence" value="ECO:0007669"/>
    <property type="project" value="TreeGrafter"/>
</dbReference>
<reference evidence="1 2" key="1">
    <citation type="journal article" date="2014" name="Nat. Genet.">
        <title>Genome and transcriptome of the porcine whipworm Trichuris suis.</title>
        <authorList>
            <person name="Jex A.R."/>
            <person name="Nejsum P."/>
            <person name="Schwarz E.M."/>
            <person name="Hu L."/>
            <person name="Young N.D."/>
            <person name="Hall R.S."/>
            <person name="Korhonen P.K."/>
            <person name="Liao S."/>
            <person name="Thamsborg S."/>
            <person name="Xia J."/>
            <person name="Xu P."/>
            <person name="Wang S."/>
            <person name="Scheerlinck J.P."/>
            <person name="Hofmann A."/>
            <person name="Sternberg P.W."/>
            <person name="Wang J."/>
            <person name="Gasser R.B."/>
        </authorList>
    </citation>
    <scope>NUCLEOTIDE SEQUENCE [LARGE SCALE GENOMIC DNA]</scope>
    <source>
        <strain evidence="1">DCEP-RM93M</strain>
    </source>
</reference>
<evidence type="ECO:0000313" key="2">
    <source>
        <dbReference type="Proteomes" id="UP000030764"/>
    </source>
</evidence>
<sequence>MPYILVVRMPEYDLDPPRFAQKALDLLFSRWDVMESMIMIGVSEVDRVSRLSEGQFHLFSQDGVTFLDRFMYYLLVKLPIELLDGFLKTLAAKLVKKVNDADFKLVLDRLVRSAVRIFALLNVSPYYPHNPTRRTA</sequence>
<proteinExistence type="predicted"/>
<dbReference type="GO" id="GO:0090263">
    <property type="term" value="P:positive regulation of canonical Wnt signaling pathway"/>
    <property type="evidence" value="ECO:0007669"/>
    <property type="project" value="TreeGrafter"/>
</dbReference>